<accession>A0AAU8DTS0</accession>
<evidence type="ECO:0008006" key="2">
    <source>
        <dbReference type="Google" id="ProtNLM"/>
    </source>
</evidence>
<protein>
    <recommendedName>
        <fullName evidence="2">DUF1254 domain-containing protein</fullName>
    </recommendedName>
</protein>
<dbReference type="RefSeq" id="WP_353650853.1">
    <property type="nucleotide sequence ID" value="NZ_CP159218.1"/>
</dbReference>
<proteinExistence type="predicted"/>
<organism evidence="1">
    <name type="scientific">Nakamurella sp. A5-74</name>
    <dbReference type="NCBI Taxonomy" id="3158264"/>
    <lineage>
        <taxon>Bacteria</taxon>
        <taxon>Bacillati</taxon>
        <taxon>Actinomycetota</taxon>
        <taxon>Actinomycetes</taxon>
        <taxon>Nakamurellales</taxon>
        <taxon>Nakamurellaceae</taxon>
        <taxon>Nakamurella</taxon>
    </lineage>
</organism>
<sequence length="187" mass="20945">MTRSHTERTLTIVPSTTAWNFSVYLEYGQVYLMPAWGDSDSPGEEMDDMVDLLGHAFDPGIASGKDSTVFVLPHRDAFGVPLQAQLWDSEPPKDLGGWDEAFEASLIAGERGVTWVSPTVEGVDIPVPAGRYRARISGRGLLRPPWDEELDEKAFSDQYRIQLWPTTDMAPPERLLRWPHPETCSCI</sequence>
<evidence type="ECO:0000313" key="1">
    <source>
        <dbReference type="EMBL" id="XCG65246.1"/>
    </source>
</evidence>
<reference evidence="1" key="1">
    <citation type="submission" date="2024-05" db="EMBL/GenBank/DDBJ databases">
        <authorList>
            <person name="Cai S.Y."/>
            <person name="Jin L.M."/>
            <person name="Li H.R."/>
        </authorList>
    </citation>
    <scope>NUCLEOTIDE SEQUENCE</scope>
    <source>
        <strain evidence="1">A5-74</strain>
    </source>
</reference>
<dbReference type="AlphaFoldDB" id="A0AAU8DTS0"/>
<gene>
    <name evidence="1" type="ORF">ABLG96_08140</name>
</gene>
<dbReference type="EMBL" id="CP159218">
    <property type="protein sequence ID" value="XCG65246.1"/>
    <property type="molecule type" value="Genomic_DNA"/>
</dbReference>
<name>A0AAU8DTS0_9ACTN</name>